<proteinExistence type="inferred from homology"/>
<keyword evidence="5 6" id="KW-0472">Membrane</keyword>
<evidence type="ECO:0000256" key="1">
    <source>
        <dbReference type="ARBA" id="ARBA00004141"/>
    </source>
</evidence>
<dbReference type="FunCoup" id="A0A6P8T270">
    <property type="interactions" value="309"/>
</dbReference>
<gene>
    <name evidence="9" type="primary">mpv17l2</name>
</gene>
<dbReference type="CTD" id="84769"/>
<dbReference type="AlphaFoldDB" id="A0A6P8T270"/>
<dbReference type="RefSeq" id="XP_034057573.1">
    <property type="nucleotide sequence ID" value="XM_034201682.1"/>
</dbReference>
<dbReference type="Proteomes" id="UP000515161">
    <property type="component" value="Unplaced"/>
</dbReference>
<dbReference type="GO" id="GO:0005739">
    <property type="term" value="C:mitochondrion"/>
    <property type="evidence" value="ECO:0007669"/>
    <property type="project" value="TreeGrafter"/>
</dbReference>
<dbReference type="GO" id="GO:0061668">
    <property type="term" value="P:mitochondrial ribosome assembly"/>
    <property type="evidence" value="ECO:0007669"/>
    <property type="project" value="TreeGrafter"/>
</dbReference>
<evidence type="ECO:0000313" key="9">
    <source>
        <dbReference type="RefSeq" id="XP_034057573.1"/>
    </source>
</evidence>
<evidence type="ECO:0000256" key="4">
    <source>
        <dbReference type="ARBA" id="ARBA00022989"/>
    </source>
</evidence>
<organism evidence="8 9">
    <name type="scientific">Gymnodraco acuticeps</name>
    <name type="common">Antarctic dragonfish</name>
    <dbReference type="NCBI Taxonomy" id="8218"/>
    <lineage>
        <taxon>Eukaryota</taxon>
        <taxon>Metazoa</taxon>
        <taxon>Chordata</taxon>
        <taxon>Craniata</taxon>
        <taxon>Vertebrata</taxon>
        <taxon>Euteleostomi</taxon>
        <taxon>Actinopterygii</taxon>
        <taxon>Neopterygii</taxon>
        <taxon>Teleostei</taxon>
        <taxon>Neoteleostei</taxon>
        <taxon>Acanthomorphata</taxon>
        <taxon>Eupercaria</taxon>
        <taxon>Perciformes</taxon>
        <taxon>Notothenioidei</taxon>
        <taxon>Bathydraconidae</taxon>
        <taxon>Gymnodraco</taxon>
    </lineage>
</organism>
<dbReference type="PANTHER" id="PTHR11266">
    <property type="entry name" value="PEROXISOMAL MEMBRANE PROTEIN 2, PXMP2 MPV17"/>
    <property type="match status" value="1"/>
</dbReference>
<name>A0A6P8T270_GYMAC</name>
<feature type="region of interest" description="Disordered" evidence="7">
    <location>
        <begin position="225"/>
        <end position="255"/>
    </location>
</feature>
<dbReference type="KEGG" id="gacu:117536680"/>
<dbReference type="GO" id="GO:0016020">
    <property type="term" value="C:membrane"/>
    <property type="evidence" value="ECO:0007669"/>
    <property type="project" value="UniProtKB-SubCell"/>
</dbReference>
<comment type="subcellular location">
    <subcellularLocation>
        <location evidence="1">Membrane</location>
        <topology evidence="1">Multi-pass membrane protein</topology>
    </subcellularLocation>
</comment>
<feature type="transmembrane region" description="Helical" evidence="6">
    <location>
        <begin position="140"/>
        <end position="158"/>
    </location>
</feature>
<evidence type="ECO:0000256" key="3">
    <source>
        <dbReference type="ARBA" id="ARBA00022692"/>
    </source>
</evidence>
<keyword evidence="4 6" id="KW-1133">Transmembrane helix</keyword>
<keyword evidence="3 6" id="KW-0812">Transmembrane</keyword>
<dbReference type="InParanoid" id="A0A6P8T270"/>
<dbReference type="OrthoDB" id="10267969at2759"/>
<sequence length="255" mass="29283">MNLYPVSTGCHKLHTAACYDIHSSDITALHILSPDIMLPRVGKELVVRMRFNWRPFFEGRTLLLTNTLSGGVILGLGDIVMQSWENFKKPGRVRDWKRTGCMFTVGCSMGPMLHYWYIFLDRAFVGRALKTVGKKVLVDQLVASPFLGMWYFLGMGAMEGHTLSEGMKEFKDKFWEFYRADCCVWPAAQMINFYFLSPQFRVVYINFVTLGWDTYLSYLKHRDDSPHTEPLSDSSAVDVQQEALPPSKPLEKKNN</sequence>
<dbReference type="InterPro" id="IPR007248">
    <property type="entry name" value="Mpv17_PMP22"/>
</dbReference>
<dbReference type="Pfam" id="PF04117">
    <property type="entry name" value="Mpv17_PMP22"/>
    <property type="match status" value="1"/>
</dbReference>
<feature type="transmembrane region" description="Helical" evidence="6">
    <location>
        <begin position="101"/>
        <end position="120"/>
    </location>
</feature>
<evidence type="ECO:0000256" key="2">
    <source>
        <dbReference type="ARBA" id="ARBA00006824"/>
    </source>
</evidence>
<accession>A0A6P8T270</accession>
<keyword evidence="8" id="KW-1185">Reference proteome</keyword>
<evidence type="ECO:0000256" key="5">
    <source>
        <dbReference type="ARBA" id="ARBA00023136"/>
    </source>
</evidence>
<comment type="similarity">
    <text evidence="2 6">Belongs to the peroxisomal membrane protein PXMP2/4 family.</text>
</comment>
<feature type="transmembrane region" description="Helical" evidence="6">
    <location>
        <begin position="61"/>
        <end position="80"/>
    </location>
</feature>
<protein>
    <submittedName>
        <fullName evidence="9">Mpv17-like protein 2 isoform X1</fullName>
    </submittedName>
</protein>
<evidence type="ECO:0000313" key="8">
    <source>
        <dbReference type="Proteomes" id="UP000515161"/>
    </source>
</evidence>
<dbReference type="GeneID" id="117536680"/>
<reference evidence="9" key="1">
    <citation type="submission" date="2025-08" db="UniProtKB">
        <authorList>
            <consortium name="RefSeq"/>
        </authorList>
    </citation>
    <scope>IDENTIFICATION</scope>
</reference>
<evidence type="ECO:0000256" key="6">
    <source>
        <dbReference type="RuleBase" id="RU363053"/>
    </source>
</evidence>
<dbReference type="PANTHER" id="PTHR11266:SF8">
    <property type="entry name" value="MPV17-LIKE PROTEIN 2"/>
    <property type="match status" value="1"/>
</dbReference>
<evidence type="ECO:0000256" key="7">
    <source>
        <dbReference type="SAM" id="MobiDB-lite"/>
    </source>
</evidence>